<gene>
    <name evidence="2" type="ORF">PH7735_02960</name>
</gene>
<feature type="transmembrane region" description="Helical" evidence="1">
    <location>
        <begin position="106"/>
        <end position="124"/>
    </location>
</feature>
<keyword evidence="1" id="KW-1133">Transmembrane helix</keyword>
<dbReference type="Proteomes" id="UP000051870">
    <property type="component" value="Unassembled WGS sequence"/>
</dbReference>
<keyword evidence="1" id="KW-0812">Transmembrane</keyword>
<evidence type="ECO:0000256" key="1">
    <source>
        <dbReference type="SAM" id="Phobius"/>
    </source>
</evidence>
<dbReference type="RefSeq" id="WP_058312118.1">
    <property type="nucleotide sequence ID" value="NZ_CYTW01000003.1"/>
</dbReference>
<feature type="transmembrane region" description="Helical" evidence="1">
    <location>
        <begin position="81"/>
        <end position="99"/>
    </location>
</feature>
<dbReference type="STRING" id="1715693.PH7735_02960"/>
<feature type="transmembrane region" description="Helical" evidence="1">
    <location>
        <begin position="12"/>
        <end position="34"/>
    </location>
</feature>
<dbReference type="AlphaFoldDB" id="A0A0N7MA09"/>
<dbReference type="EMBL" id="CYTW01000003">
    <property type="protein sequence ID" value="CUK05871.1"/>
    <property type="molecule type" value="Genomic_DNA"/>
</dbReference>
<feature type="transmembrane region" description="Helical" evidence="1">
    <location>
        <begin position="144"/>
        <end position="168"/>
    </location>
</feature>
<protein>
    <submittedName>
        <fullName evidence="2">Uncharacterized protein</fullName>
    </submittedName>
</protein>
<keyword evidence="3" id="KW-1185">Reference proteome</keyword>
<keyword evidence="1" id="KW-0472">Membrane</keyword>
<reference evidence="3" key="1">
    <citation type="submission" date="2015-09" db="EMBL/GenBank/DDBJ databases">
        <authorList>
            <person name="Rodrigo-Torres Lidia"/>
            <person name="Arahal R.David."/>
        </authorList>
    </citation>
    <scope>NUCLEOTIDE SEQUENCE [LARGE SCALE GENOMIC DNA]</scope>
    <source>
        <strain evidence="3">CECT 7735</strain>
    </source>
</reference>
<sequence>MTNGILSKHAGPIAVGSGFIAASLYYLMITVTLAEIQTVSGQIPFDMRPFGYAPKEAGILLASLGADGREYYLSRQITLDTLYPAMLALSLSATILWFGRRLSNRRLIHIGVALSIGSALLDYAENLGIVTMIRSWPEVSAPLVYAVSTATILKSGATTLTVVLVILVGSKWMQLSKTDLRP</sequence>
<proteinExistence type="predicted"/>
<organism evidence="2 3">
    <name type="scientific">Shimia thalassica</name>
    <dbReference type="NCBI Taxonomy" id="1715693"/>
    <lineage>
        <taxon>Bacteria</taxon>
        <taxon>Pseudomonadati</taxon>
        <taxon>Pseudomonadota</taxon>
        <taxon>Alphaproteobacteria</taxon>
        <taxon>Rhodobacterales</taxon>
        <taxon>Roseobacteraceae</taxon>
    </lineage>
</organism>
<name>A0A0N7MA09_9RHOB</name>
<evidence type="ECO:0000313" key="3">
    <source>
        <dbReference type="Proteomes" id="UP000051870"/>
    </source>
</evidence>
<dbReference type="GeneID" id="83881953"/>
<accession>A0A0N7MA09</accession>
<evidence type="ECO:0000313" key="2">
    <source>
        <dbReference type="EMBL" id="CUK05871.1"/>
    </source>
</evidence>